<evidence type="ECO:0000313" key="1">
    <source>
        <dbReference type="EMBL" id="KAA6398505.1"/>
    </source>
</evidence>
<dbReference type="Proteomes" id="UP000324800">
    <property type="component" value="Unassembled WGS sequence"/>
</dbReference>
<comment type="caution">
    <text evidence="1">The sequence shown here is derived from an EMBL/GenBank/DDBJ whole genome shotgun (WGS) entry which is preliminary data.</text>
</comment>
<accession>A0A5J4WVW6</accession>
<proteinExistence type="predicted"/>
<dbReference type="EMBL" id="SNRW01000941">
    <property type="protein sequence ID" value="KAA6398505.1"/>
    <property type="molecule type" value="Genomic_DNA"/>
</dbReference>
<reference evidence="1 2" key="1">
    <citation type="submission" date="2019-03" db="EMBL/GenBank/DDBJ databases">
        <title>Single cell metagenomics reveals metabolic interactions within the superorganism composed of flagellate Streblomastix strix and complex community of Bacteroidetes bacteria on its surface.</title>
        <authorList>
            <person name="Treitli S.C."/>
            <person name="Kolisko M."/>
            <person name="Husnik F."/>
            <person name="Keeling P."/>
            <person name="Hampl V."/>
        </authorList>
    </citation>
    <scope>NUCLEOTIDE SEQUENCE [LARGE SCALE GENOMIC DNA]</scope>
    <source>
        <strain evidence="1">ST1C</strain>
    </source>
</reference>
<sequence length="121" mass="14032">MINRHYHQEVAVEDVLVQFSSVVITANGHGEEKDKEIYWGLDYISNFLRCLNKGKQYSFPPQLLLAHRSDEQIEEEGGNEEIDSQQINKKSNYNIKNNAIIAKGAILNNFIEQGNTRPYWY</sequence>
<name>A0A5J4WVW6_9EUKA</name>
<protein>
    <submittedName>
        <fullName evidence="1">Uncharacterized protein</fullName>
    </submittedName>
</protein>
<evidence type="ECO:0000313" key="2">
    <source>
        <dbReference type="Proteomes" id="UP000324800"/>
    </source>
</evidence>
<organism evidence="1 2">
    <name type="scientific">Streblomastix strix</name>
    <dbReference type="NCBI Taxonomy" id="222440"/>
    <lineage>
        <taxon>Eukaryota</taxon>
        <taxon>Metamonada</taxon>
        <taxon>Preaxostyla</taxon>
        <taxon>Oxymonadida</taxon>
        <taxon>Streblomastigidae</taxon>
        <taxon>Streblomastix</taxon>
    </lineage>
</organism>
<gene>
    <name evidence="1" type="ORF">EZS28_005971</name>
</gene>
<dbReference type="AlphaFoldDB" id="A0A5J4WVW6"/>